<evidence type="ECO:0000313" key="2">
    <source>
        <dbReference type="Proteomes" id="UP000630615"/>
    </source>
</evidence>
<dbReference type="EMBL" id="BMKI01000005">
    <property type="protein sequence ID" value="GGC92903.1"/>
    <property type="molecule type" value="Genomic_DNA"/>
</dbReference>
<gene>
    <name evidence="1" type="ORF">GCM10011573_23130</name>
</gene>
<dbReference type="Proteomes" id="UP000630615">
    <property type="component" value="Unassembled WGS sequence"/>
</dbReference>
<keyword evidence="2" id="KW-1185">Reference proteome</keyword>
<comment type="caution">
    <text evidence="1">The sequence shown here is derived from an EMBL/GenBank/DDBJ whole genome shotgun (WGS) entry which is preliminary data.</text>
</comment>
<protein>
    <submittedName>
        <fullName evidence="1">Uncharacterized protein</fullName>
    </submittedName>
</protein>
<organism evidence="1 2">
    <name type="scientific">Enterococcus wangshanyuanii</name>
    <dbReference type="NCBI Taxonomy" id="2005703"/>
    <lineage>
        <taxon>Bacteria</taxon>
        <taxon>Bacillati</taxon>
        <taxon>Bacillota</taxon>
        <taxon>Bacilli</taxon>
        <taxon>Lactobacillales</taxon>
        <taxon>Enterococcaceae</taxon>
        <taxon>Enterococcus</taxon>
    </lineage>
</organism>
<reference evidence="2" key="1">
    <citation type="journal article" date="2019" name="Int. J. Syst. Evol. Microbiol.">
        <title>The Global Catalogue of Microorganisms (GCM) 10K type strain sequencing project: providing services to taxonomists for standard genome sequencing and annotation.</title>
        <authorList>
            <consortium name="The Broad Institute Genomics Platform"/>
            <consortium name="The Broad Institute Genome Sequencing Center for Infectious Disease"/>
            <person name="Wu L."/>
            <person name="Ma J."/>
        </authorList>
    </citation>
    <scope>NUCLEOTIDE SEQUENCE [LARGE SCALE GENOMIC DNA]</scope>
    <source>
        <strain evidence="2">CGMCC 1.15942</strain>
    </source>
</reference>
<proteinExistence type="predicted"/>
<evidence type="ECO:0000313" key="1">
    <source>
        <dbReference type="EMBL" id="GGC92903.1"/>
    </source>
</evidence>
<sequence length="74" mass="9020">MIKRRQKKKAKKERLNDRTEKYILKKHSIFSEKRVYYNSRYTFLENSEDLLWRSTNYREKSGGKLNKTSSLLTS</sequence>
<accession>A0ABQ1P9D4</accession>
<name>A0ABQ1P9D4_9ENTE</name>